<organism evidence="2 3">
    <name type="scientific">Hypsibius exemplaris</name>
    <name type="common">Freshwater tardigrade</name>
    <dbReference type="NCBI Taxonomy" id="2072580"/>
    <lineage>
        <taxon>Eukaryota</taxon>
        <taxon>Metazoa</taxon>
        <taxon>Ecdysozoa</taxon>
        <taxon>Tardigrada</taxon>
        <taxon>Eutardigrada</taxon>
        <taxon>Parachela</taxon>
        <taxon>Hypsibioidea</taxon>
        <taxon>Hypsibiidae</taxon>
        <taxon>Hypsibius</taxon>
    </lineage>
</organism>
<dbReference type="AlphaFoldDB" id="A0A1W0X901"/>
<gene>
    <name evidence="2" type="ORF">BV898_02329</name>
</gene>
<evidence type="ECO:0000256" key="1">
    <source>
        <dbReference type="SAM" id="SignalP"/>
    </source>
</evidence>
<dbReference type="Proteomes" id="UP000192578">
    <property type="component" value="Unassembled WGS sequence"/>
</dbReference>
<keyword evidence="1" id="KW-0732">Signal</keyword>
<protein>
    <submittedName>
        <fullName evidence="2">Uncharacterized protein</fullName>
    </submittedName>
</protein>
<evidence type="ECO:0000313" key="3">
    <source>
        <dbReference type="Proteomes" id="UP000192578"/>
    </source>
</evidence>
<keyword evidence="3" id="KW-1185">Reference proteome</keyword>
<sequence>MKLLCVTFALAMLFCLVLECTEARILNGIPVEGAREKRDNHYHGYGRRNGGYGYGRRNYGRGHYGRW</sequence>
<accession>A0A1W0X901</accession>
<feature type="chain" id="PRO_5012054291" evidence="1">
    <location>
        <begin position="24"/>
        <end position="67"/>
    </location>
</feature>
<feature type="signal peptide" evidence="1">
    <location>
        <begin position="1"/>
        <end position="23"/>
    </location>
</feature>
<name>A0A1W0X901_HYPEX</name>
<reference evidence="3" key="1">
    <citation type="submission" date="2017-01" db="EMBL/GenBank/DDBJ databases">
        <title>Comparative genomics of anhydrobiosis in the tardigrade Hypsibius dujardini.</title>
        <authorList>
            <person name="Yoshida Y."/>
            <person name="Koutsovoulos G."/>
            <person name="Laetsch D."/>
            <person name="Stevens L."/>
            <person name="Kumar S."/>
            <person name="Horikawa D."/>
            <person name="Ishino K."/>
            <person name="Komine S."/>
            <person name="Tomita M."/>
            <person name="Blaxter M."/>
            <person name="Arakawa K."/>
        </authorList>
    </citation>
    <scope>NUCLEOTIDE SEQUENCE [LARGE SCALE GENOMIC DNA]</scope>
    <source>
        <strain evidence="3">Z151</strain>
    </source>
</reference>
<proteinExistence type="predicted"/>
<evidence type="ECO:0000313" key="2">
    <source>
        <dbReference type="EMBL" id="OQV23983.1"/>
    </source>
</evidence>
<dbReference type="EMBL" id="MTYJ01000009">
    <property type="protein sequence ID" value="OQV23983.1"/>
    <property type="molecule type" value="Genomic_DNA"/>
</dbReference>
<comment type="caution">
    <text evidence="2">The sequence shown here is derived from an EMBL/GenBank/DDBJ whole genome shotgun (WGS) entry which is preliminary data.</text>
</comment>